<evidence type="ECO:0000259" key="1">
    <source>
        <dbReference type="Pfam" id="PF10551"/>
    </source>
</evidence>
<keyword evidence="2" id="KW-1185">Reference proteome</keyword>
<feature type="domain" description="MULE transposase" evidence="1">
    <location>
        <begin position="20"/>
        <end position="116"/>
    </location>
</feature>
<evidence type="ECO:0000313" key="2">
    <source>
        <dbReference type="Proteomes" id="UP000887574"/>
    </source>
</evidence>
<dbReference type="WBParaSite" id="jg5217">
    <property type="protein sequence ID" value="jg5217"/>
    <property type="gene ID" value="jg5217"/>
</dbReference>
<name>A0A915EF45_9BILA</name>
<accession>A0A915EF45</accession>
<dbReference type="InterPro" id="IPR018289">
    <property type="entry name" value="MULE_transposase_dom"/>
</dbReference>
<dbReference type="Pfam" id="PF10551">
    <property type="entry name" value="MULE"/>
    <property type="match status" value="1"/>
</dbReference>
<proteinExistence type="predicted"/>
<evidence type="ECO:0000313" key="3">
    <source>
        <dbReference type="WBParaSite" id="jg5217"/>
    </source>
</evidence>
<protein>
    <submittedName>
        <fullName evidence="3">MULE transposase domain-containing protein</fullName>
    </submittedName>
</protein>
<dbReference type="Proteomes" id="UP000887574">
    <property type="component" value="Unplaced"/>
</dbReference>
<dbReference type="AlphaFoldDB" id="A0A915EF45"/>
<organism evidence="2 3">
    <name type="scientific">Ditylenchus dipsaci</name>
    <dbReference type="NCBI Taxonomy" id="166011"/>
    <lineage>
        <taxon>Eukaryota</taxon>
        <taxon>Metazoa</taxon>
        <taxon>Ecdysozoa</taxon>
        <taxon>Nematoda</taxon>
        <taxon>Chromadorea</taxon>
        <taxon>Rhabditida</taxon>
        <taxon>Tylenchina</taxon>
        <taxon>Tylenchomorpha</taxon>
        <taxon>Sphaerularioidea</taxon>
        <taxon>Anguinidae</taxon>
        <taxon>Anguininae</taxon>
        <taxon>Ditylenchus</taxon>
    </lineage>
</organism>
<reference evidence="3" key="1">
    <citation type="submission" date="2022-11" db="UniProtKB">
        <authorList>
            <consortium name="WormBaseParasite"/>
        </authorList>
    </citation>
    <scope>IDENTIFICATION</scope>
</reference>
<sequence length="140" mass="15995">MLIFSSQTQLSLLLNCTHIICDGTFKYAPKGVKQIYRVFGLVRQIHSTPLVTALLMGKNKFLYKKMWGKIKEALLNLDVVSSINCANFDAEIAAYSSFAEVFLGVKVKLCSFHVKQGLYRKVSLSLLKVLFHFLRCKRWD</sequence>